<sequence length="62" mass="6466">MDTDCGFIRSLFNIIPNVVEEFLGAAIGPPEGIRPSIAVSGHEGGRTVVITCVVMAHADTAI</sequence>
<dbReference type="AlphaFoldDB" id="A0A9D4F7L6"/>
<comment type="caution">
    <text evidence="1">The sequence shown here is derived from an EMBL/GenBank/DDBJ whole genome shotgun (WGS) entry which is preliminary data.</text>
</comment>
<reference evidence="1" key="2">
    <citation type="submission" date="2020-11" db="EMBL/GenBank/DDBJ databases">
        <authorList>
            <person name="McCartney M.A."/>
            <person name="Auch B."/>
            <person name="Kono T."/>
            <person name="Mallez S."/>
            <person name="Becker A."/>
            <person name="Gohl D.M."/>
            <person name="Silverstein K.A.T."/>
            <person name="Koren S."/>
            <person name="Bechman K.B."/>
            <person name="Herman A."/>
            <person name="Abrahante J.E."/>
            <person name="Garbe J."/>
        </authorList>
    </citation>
    <scope>NUCLEOTIDE SEQUENCE</scope>
    <source>
        <strain evidence="1">Duluth1</strain>
        <tissue evidence="1">Whole animal</tissue>
    </source>
</reference>
<proteinExistence type="predicted"/>
<dbReference type="Proteomes" id="UP000828390">
    <property type="component" value="Unassembled WGS sequence"/>
</dbReference>
<evidence type="ECO:0000313" key="1">
    <source>
        <dbReference type="EMBL" id="KAH3793227.1"/>
    </source>
</evidence>
<name>A0A9D4F7L6_DREPO</name>
<organism evidence="1 2">
    <name type="scientific">Dreissena polymorpha</name>
    <name type="common">Zebra mussel</name>
    <name type="synonym">Mytilus polymorpha</name>
    <dbReference type="NCBI Taxonomy" id="45954"/>
    <lineage>
        <taxon>Eukaryota</taxon>
        <taxon>Metazoa</taxon>
        <taxon>Spiralia</taxon>
        <taxon>Lophotrochozoa</taxon>
        <taxon>Mollusca</taxon>
        <taxon>Bivalvia</taxon>
        <taxon>Autobranchia</taxon>
        <taxon>Heteroconchia</taxon>
        <taxon>Euheterodonta</taxon>
        <taxon>Imparidentia</taxon>
        <taxon>Neoheterodontei</taxon>
        <taxon>Myida</taxon>
        <taxon>Dreissenoidea</taxon>
        <taxon>Dreissenidae</taxon>
        <taxon>Dreissena</taxon>
    </lineage>
</organism>
<reference evidence="1" key="1">
    <citation type="journal article" date="2019" name="bioRxiv">
        <title>The Genome of the Zebra Mussel, Dreissena polymorpha: A Resource for Invasive Species Research.</title>
        <authorList>
            <person name="McCartney M.A."/>
            <person name="Auch B."/>
            <person name="Kono T."/>
            <person name="Mallez S."/>
            <person name="Zhang Y."/>
            <person name="Obille A."/>
            <person name="Becker A."/>
            <person name="Abrahante J.E."/>
            <person name="Garbe J."/>
            <person name="Badalamenti J.P."/>
            <person name="Herman A."/>
            <person name="Mangelson H."/>
            <person name="Liachko I."/>
            <person name="Sullivan S."/>
            <person name="Sone E.D."/>
            <person name="Koren S."/>
            <person name="Silverstein K.A.T."/>
            <person name="Beckman K.B."/>
            <person name="Gohl D.M."/>
        </authorList>
    </citation>
    <scope>NUCLEOTIDE SEQUENCE</scope>
    <source>
        <strain evidence="1">Duluth1</strain>
        <tissue evidence="1">Whole animal</tissue>
    </source>
</reference>
<protein>
    <submittedName>
        <fullName evidence="1">Uncharacterized protein</fullName>
    </submittedName>
</protein>
<evidence type="ECO:0000313" key="2">
    <source>
        <dbReference type="Proteomes" id="UP000828390"/>
    </source>
</evidence>
<accession>A0A9D4F7L6</accession>
<keyword evidence="2" id="KW-1185">Reference proteome</keyword>
<dbReference type="EMBL" id="JAIWYP010000007">
    <property type="protein sequence ID" value="KAH3793227.1"/>
    <property type="molecule type" value="Genomic_DNA"/>
</dbReference>
<gene>
    <name evidence="1" type="ORF">DPMN_146733</name>
</gene>